<protein>
    <submittedName>
        <fullName evidence="1">Uncharacterized protein</fullName>
    </submittedName>
</protein>
<sequence length="417" mass="46386">MLCFLEFLPQQGEELDELLPCTKDVRIGGPDTPLQSLSQDNHYGFRRLAGAVKRYAMMLDRAVARPFNLLEISGLNVDWMVPYAQGVRSCLLSVHVSFPSTKGRFFLSLTLRCAVEEGDCHLEGRRLATPARLQGGYFLGLGLALQARSHATQSFSMSARGVLLPLARLVEAKKVAKWVQALDALGRNAPSYFCPNESSRNAFAFQTTSPYFWVQHPRHALPPGPLPIRGKNMRGPLVEWVEKASFDCLNKLFEISTNKWNYQILLTNRNLLVVVREPKPFIIPILNHLTPKVLVPDEHHVLKDLPLYEVAHATNAKTRGDEDMVANLRADFKKRQCKRLFESIMVVFPPTKKPCMEILCLVLVLAIALAPVGTSHVPDGRSSVGKDACLELGGPSTGLTQLNDDSVECVAFIPPRP</sequence>
<name>A0A438FKR5_VITVI</name>
<reference evidence="1 2" key="1">
    <citation type="journal article" date="2018" name="PLoS Genet.">
        <title>Population sequencing reveals clonal diversity and ancestral inbreeding in the grapevine cultivar Chardonnay.</title>
        <authorList>
            <person name="Roach M.J."/>
            <person name="Johnson D.L."/>
            <person name="Bohlmann J."/>
            <person name="van Vuuren H.J."/>
            <person name="Jones S.J."/>
            <person name="Pretorius I.S."/>
            <person name="Schmidt S.A."/>
            <person name="Borneman A.R."/>
        </authorList>
    </citation>
    <scope>NUCLEOTIDE SEQUENCE [LARGE SCALE GENOMIC DNA]</scope>
    <source>
        <strain evidence="2">cv. Chardonnay</strain>
        <tissue evidence="1">Leaf</tissue>
    </source>
</reference>
<proteinExistence type="predicted"/>
<evidence type="ECO:0000313" key="1">
    <source>
        <dbReference type="EMBL" id="RVW60577.1"/>
    </source>
</evidence>
<dbReference type="Proteomes" id="UP000288805">
    <property type="component" value="Unassembled WGS sequence"/>
</dbReference>
<dbReference type="AlphaFoldDB" id="A0A438FKR5"/>
<organism evidence="1 2">
    <name type="scientific">Vitis vinifera</name>
    <name type="common">Grape</name>
    <dbReference type="NCBI Taxonomy" id="29760"/>
    <lineage>
        <taxon>Eukaryota</taxon>
        <taxon>Viridiplantae</taxon>
        <taxon>Streptophyta</taxon>
        <taxon>Embryophyta</taxon>
        <taxon>Tracheophyta</taxon>
        <taxon>Spermatophyta</taxon>
        <taxon>Magnoliopsida</taxon>
        <taxon>eudicotyledons</taxon>
        <taxon>Gunneridae</taxon>
        <taxon>Pentapetalae</taxon>
        <taxon>rosids</taxon>
        <taxon>Vitales</taxon>
        <taxon>Vitaceae</taxon>
        <taxon>Viteae</taxon>
        <taxon>Vitis</taxon>
    </lineage>
</organism>
<gene>
    <name evidence="1" type="ORF">CK203_064961</name>
</gene>
<dbReference type="EMBL" id="QGNW01000850">
    <property type="protein sequence ID" value="RVW60577.1"/>
    <property type="molecule type" value="Genomic_DNA"/>
</dbReference>
<accession>A0A438FKR5</accession>
<comment type="caution">
    <text evidence="1">The sequence shown here is derived from an EMBL/GenBank/DDBJ whole genome shotgun (WGS) entry which is preliminary data.</text>
</comment>
<evidence type="ECO:0000313" key="2">
    <source>
        <dbReference type="Proteomes" id="UP000288805"/>
    </source>
</evidence>